<dbReference type="EMBL" id="CAEZYK010000002">
    <property type="protein sequence ID" value="CAB4712116.1"/>
    <property type="molecule type" value="Genomic_DNA"/>
</dbReference>
<dbReference type="Pfam" id="PF02033">
    <property type="entry name" value="RBFA"/>
    <property type="match status" value="1"/>
</dbReference>
<dbReference type="GO" id="GO:0043024">
    <property type="term" value="F:ribosomal small subunit binding"/>
    <property type="evidence" value="ECO:0007669"/>
    <property type="project" value="TreeGrafter"/>
</dbReference>
<evidence type="ECO:0000313" key="4">
    <source>
        <dbReference type="EMBL" id="CAB5032570.1"/>
    </source>
</evidence>
<organism evidence="3">
    <name type="scientific">freshwater metagenome</name>
    <dbReference type="NCBI Taxonomy" id="449393"/>
    <lineage>
        <taxon>unclassified sequences</taxon>
        <taxon>metagenomes</taxon>
        <taxon>ecological metagenomes</taxon>
    </lineage>
</organism>
<name>A0A6J7MUR4_9ZZZZ</name>
<sequence>MVSRAPRKFSRMLRVNELVREVLGDELERLADPRLELVTVMSVDVSPDLRNATVYYGALGRDDPSIAVALKSATPRLRKAISREARLKYLPDLKFKEDPSLETGQRVEEILRKIRESEQ</sequence>
<dbReference type="InterPro" id="IPR000238">
    <property type="entry name" value="RbfA"/>
</dbReference>
<dbReference type="PANTHER" id="PTHR33515:SF1">
    <property type="entry name" value="RIBOSOME-BINDING FACTOR A, CHLOROPLASTIC-RELATED"/>
    <property type="match status" value="1"/>
</dbReference>
<dbReference type="Gene3D" id="3.30.300.20">
    <property type="match status" value="1"/>
</dbReference>
<gene>
    <name evidence="1" type="ORF">UFOPK2683_00054</name>
    <name evidence="2" type="ORF">UFOPK3605_01576</name>
    <name evidence="3" type="ORF">UFOPK3897_01352</name>
    <name evidence="4" type="ORF">UFOPK4121_01548</name>
</gene>
<dbReference type="GO" id="GO:0005829">
    <property type="term" value="C:cytosol"/>
    <property type="evidence" value="ECO:0007669"/>
    <property type="project" value="TreeGrafter"/>
</dbReference>
<reference evidence="3" key="1">
    <citation type="submission" date="2020-05" db="EMBL/GenBank/DDBJ databases">
        <authorList>
            <person name="Chiriac C."/>
            <person name="Salcher M."/>
            <person name="Ghai R."/>
            <person name="Kavagutti S V."/>
        </authorList>
    </citation>
    <scope>NUCLEOTIDE SEQUENCE</scope>
</reference>
<proteinExistence type="inferred from homology"/>
<evidence type="ECO:0000313" key="3">
    <source>
        <dbReference type="EMBL" id="CAB4984920.1"/>
    </source>
</evidence>
<dbReference type="EMBL" id="CAFBPQ010000079">
    <property type="protein sequence ID" value="CAB5032570.1"/>
    <property type="molecule type" value="Genomic_DNA"/>
</dbReference>
<dbReference type="AlphaFoldDB" id="A0A6J7MUR4"/>
<dbReference type="HAMAP" id="MF_00003">
    <property type="entry name" value="RbfA"/>
    <property type="match status" value="1"/>
</dbReference>
<dbReference type="NCBIfam" id="TIGR00082">
    <property type="entry name" value="rbfA"/>
    <property type="match status" value="1"/>
</dbReference>
<dbReference type="InterPro" id="IPR015946">
    <property type="entry name" value="KH_dom-like_a/b"/>
</dbReference>
<protein>
    <submittedName>
        <fullName evidence="3">Unannotated protein</fullName>
    </submittedName>
</protein>
<evidence type="ECO:0000313" key="1">
    <source>
        <dbReference type="EMBL" id="CAB4712116.1"/>
    </source>
</evidence>
<dbReference type="PANTHER" id="PTHR33515">
    <property type="entry name" value="RIBOSOME-BINDING FACTOR A, CHLOROPLASTIC-RELATED"/>
    <property type="match status" value="1"/>
</dbReference>
<evidence type="ECO:0000313" key="2">
    <source>
        <dbReference type="EMBL" id="CAB4919391.1"/>
    </source>
</evidence>
<dbReference type="InterPro" id="IPR023799">
    <property type="entry name" value="RbfA_dom_sf"/>
</dbReference>
<dbReference type="EMBL" id="CAFBMM010000131">
    <property type="protein sequence ID" value="CAB4919391.1"/>
    <property type="molecule type" value="Genomic_DNA"/>
</dbReference>
<accession>A0A6J7MUR4</accession>
<dbReference type="EMBL" id="CAFBOF010000040">
    <property type="protein sequence ID" value="CAB4984920.1"/>
    <property type="molecule type" value="Genomic_DNA"/>
</dbReference>
<dbReference type="GO" id="GO:0006364">
    <property type="term" value="P:rRNA processing"/>
    <property type="evidence" value="ECO:0007669"/>
    <property type="project" value="InterPro"/>
</dbReference>
<dbReference type="SUPFAM" id="SSF89919">
    <property type="entry name" value="Ribosome-binding factor A, RbfA"/>
    <property type="match status" value="1"/>
</dbReference>